<feature type="compositionally biased region" description="Basic and acidic residues" evidence="1">
    <location>
        <begin position="402"/>
        <end position="415"/>
    </location>
</feature>
<dbReference type="PANTHER" id="PTHR46940">
    <property type="entry name" value="NKAP DOMAIN-CONTAINING 1"/>
    <property type="match status" value="1"/>
</dbReference>
<protein>
    <submittedName>
        <fullName evidence="3">Serine/arginine repetitive matrix protein 1 isoform X1</fullName>
    </submittedName>
</protein>
<feature type="compositionally biased region" description="Basic and acidic residues" evidence="1">
    <location>
        <begin position="52"/>
        <end position="67"/>
    </location>
</feature>
<feature type="compositionally biased region" description="Basic residues" evidence="1">
    <location>
        <begin position="120"/>
        <end position="135"/>
    </location>
</feature>
<feature type="compositionally biased region" description="Low complexity" evidence="1">
    <location>
        <begin position="191"/>
        <end position="209"/>
    </location>
</feature>
<feature type="compositionally biased region" description="Low complexity" evidence="1">
    <location>
        <begin position="294"/>
        <end position="313"/>
    </location>
</feature>
<keyword evidence="2" id="KW-1185">Reference proteome</keyword>
<proteinExistence type="predicted"/>
<evidence type="ECO:0000313" key="2">
    <source>
        <dbReference type="Proteomes" id="UP000694904"/>
    </source>
</evidence>
<organism evidence="2 3">
    <name type="scientific">Drosophila arizonae</name>
    <name type="common">Fruit fly</name>
    <dbReference type="NCBI Taxonomy" id="7263"/>
    <lineage>
        <taxon>Eukaryota</taxon>
        <taxon>Metazoa</taxon>
        <taxon>Ecdysozoa</taxon>
        <taxon>Arthropoda</taxon>
        <taxon>Hexapoda</taxon>
        <taxon>Insecta</taxon>
        <taxon>Pterygota</taxon>
        <taxon>Neoptera</taxon>
        <taxon>Endopterygota</taxon>
        <taxon>Diptera</taxon>
        <taxon>Brachycera</taxon>
        <taxon>Muscomorpha</taxon>
        <taxon>Ephydroidea</taxon>
        <taxon>Drosophilidae</taxon>
        <taxon>Drosophila</taxon>
    </lineage>
</organism>
<evidence type="ECO:0000256" key="1">
    <source>
        <dbReference type="SAM" id="MobiDB-lite"/>
    </source>
</evidence>
<feature type="compositionally biased region" description="Pro residues" evidence="1">
    <location>
        <begin position="164"/>
        <end position="190"/>
    </location>
</feature>
<dbReference type="Pfam" id="PF15692">
    <property type="entry name" value="NKAP"/>
    <property type="match status" value="1"/>
</dbReference>
<dbReference type="Proteomes" id="UP000694904">
    <property type="component" value="Chromosome 5"/>
</dbReference>
<evidence type="ECO:0000313" key="3">
    <source>
        <dbReference type="RefSeq" id="XP_017868073.1"/>
    </source>
</evidence>
<feature type="compositionally biased region" description="Basic and acidic residues" evidence="1">
    <location>
        <begin position="435"/>
        <end position="448"/>
    </location>
</feature>
<reference evidence="2" key="1">
    <citation type="journal article" date="1997" name="Nucleic Acids Res.">
        <title>tRNAscan-SE: a program for improved detection of transfer RNA genes in genomic sequence.</title>
        <authorList>
            <person name="Lowe T.M."/>
            <person name="Eddy S.R."/>
        </authorList>
    </citation>
    <scope>NUCLEOTIDE SEQUENCE [LARGE SCALE GENOMIC DNA]</scope>
</reference>
<accession>A0ABM1PLI7</accession>
<dbReference type="InterPro" id="IPR043407">
    <property type="entry name" value="Nkap_D1"/>
</dbReference>
<feature type="compositionally biased region" description="Basic and acidic residues" evidence="1">
    <location>
        <begin position="1"/>
        <end position="17"/>
    </location>
</feature>
<reference evidence="2" key="2">
    <citation type="journal article" date="2016" name="G3 (Bethesda)">
        <title>Genome Evolution in Three Species of Cactophilic Drosophila.</title>
        <authorList>
            <person name="Sanchez-Flores A."/>
            <person name="Penazola F."/>
            <person name="Carpinteyro-Ponce J."/>
            <person name="Nazario-Yepiz N."/>
            <person name="Abreu-Goodger C."/>
            <person name="Machado C.A."/>
            <person name="Markow T.A."/>
        </authorList>
    </citation>
    <scope>NUCLEOTIDE SEQUENCE [LARGE SCALE GENOMIC DNA]</scope>
</reference>
<reference evidence="3" key="3">
    <citation type="submission" date="2025-08" db="UniProtKB">
        <authorList>
            <consortium name="RefSeq"/>
        </authorList>
    </citation>
    <scope>IDENTIFICATION</scope>
    <source>
        <tissue evidence="3">Whole organism</tissue>
    </source>
</reference>
<feature type="compositionally biased region" description="Acidic residues" evidence="1">
    <location>
        <begin position="470"/>
        <end position="481"/>
    </location>
</feature>
<dbReference type="GeneID" id="108616986"/>
<dbReference type="RefSeq" id="XP_017868073.1">
    <property type="nucleotide sequence ID" value="XM_018012584.1"/>
</dbReference>
<feature type="region of interest" description="Disordered" evidence="1">
    <location>
        <begin position="1"/>
        <end position="491"/>
    </location>
</feature>
<feature type="compositionally biased region" description="Basic residues" evidence="1">
    <location>
        <begin position="314"/>
        <end position="323"/>
    </location>
</feature>
<sequence length="635" mass="70986">MASRRRPDLNPKLHMDRQPTAARITDPSLPAGKRREIDNVMKKARANTTNDYWDKKLIEAEEKDPNRWRHTGYKKMYIQGESSSGESERDSAQASYSRYPGAPGNAGPPPSSASSSARYGRSRSPHSRSRSRLRKSPPLSPPPPSAHARRRSPPPQFMDRRPVMSPPSPHHNGPPPMRGRPRSPPMPPRSMPRSPNNHHNSSSSSAAADMMRRPGNGHGRPRSPPEPVASSSSSQLRRKPGNSSRSPLSRRRSPPLPPPSSSAANLDKRGMASAHILPRSKRPPSPPPRHSMRSRSNSSMSSSSDDSCSLCSPSHRHRSRSRGPRSPPPKPRGHYRGAGAPPPLPPPESHGRLHGRPTTPPPVRGGASIDKYREAKMRHISHERGLSSDVHMKVGRASRHSPPPEDPRLKHRPPEPPEPAAPAAAAPQAKKKKKEKELRTRVKIEGEKRKKHSVSTSAGAGGNNANSSSDSDDSGGSDSDEATPALPSFSATTRLTLSERFGKMAQWSIDRSNMENMRITKDSAGGALKVMIEEGLESPPRRYSYSPAPAGHFPEELATTAPSGMLSWDDVRVRYEYYKSRGYLRDLDLKDYIKWEEWWYKYQEWLKQERYYEYWDRSQQLRRRRKKLPVTQRLN</sequence>
<dbReference type="PANTHER" id="PTHR46940:SF1">
    <property type="entry name" value="NKAP DOMAIN CONTAINING 1"/>
    <property type="match status" value="1"/>
</dbReference>
<feature type="compositionally biased region" description="Basic and acidic residues" evidence="1">
    <location>
        <begin position="370"/>
        <end position="392"/>
    </location>
</feature>
<gene>
    <name evidence="3" type="primary">LOC108616986</name>
</gene>
<name>A0ABM1PLI7_DROAR</name>